<dbReference type="Gene3D" id="3.30.70.1320">
    <property type="entry name" value="Multidrug efflux transporter AcrB pore domain like"/>
    <property type="match status" value="1"/>
</dbReference>
<protein>
    <submittedName>
        <fullName evidence="9">Acriflavin resistance protein</fullName>
    </submittedName>
</protein>
<dbReference type="PRINTS" id="PR00702">
    <property type="entry name" value="ACRIFLAVINRP"/>
</dbReference>
<evidence type="ECO:0000256" key="2">
    <source>
        <dbReference type="ARBA" id="ARBA00022448"/>
    </source>
</evidence>
<feature type="transmembrane region" description="Helical" evidence="8">
    <location>
        <begin position="881"/>
        <end position="901"/>
    </location>
</feature>
<evidence type="ECO:0000256" key="3">
    <source>
        <dbReference type="ARBA" id="ARBA00022475"/>
    </source>
</evidence>
<dbReference type="PANTHER" id="PTHR32063">
    <property type="match status" value="1"/>
</dbReference>
<feature type="transmembrane region" description="Helical" evidence="8">
    <location>
        <begin position="386"/>
        <end position="410"/>
    </location>
</feature>
<evidence type="ECO:0000313" key="9">
    <source>
        <dbReference type="EMBL" id="AMQ55113.1"/>
    </source>
</evidence>
<sequence>MASLSNVSINRPVLAIVMSLVILLFGGIGIFLLGIREYPSVDPPVINVSTTYVGANADVIEAQITEPLEEQINGIQGIKSLTSTSADGRSNITVEFEVGADLEAAANDVRDKVSGAQRNLPPDAEPPVVSKADADSQPIVALNVKSNNRSLLELSDIADNIFKERLQTIPGVSRVQIWGEKEYAIRLRMDPLKMASYGITPLDVLQKVQSENLELPSGRIEGQNIELSVRTKSRLTSPQEFNELIIKEDQNNIVRFQDIGNAELSALNEKTVLKRDLVPMVAVVLVPLPGSNNIEIVDEFYKRLNQIEKDLPSDVGIEIAFDSTEYIRKSIAEVQETIITAFILVVAIIFLFLRDWRTTFIPVLTIPISLIGVFFIMYLLDFSINVLTLLGIVLSIGLVVDDAIVVLENIYARIEKGEKPLEAARQGSEEIFFAVIATTVALAAVFLPVIFLTGTTGRLFREFGIVVAGSVIISSFVALTMTPMLSSKLLKRREKQSAFYNLTEPFFIWLNKIYESALAKFMRAKWIAFVLVLAMGAGIYGLFVNLQTELVPIEDRGELRINLTGPEGATFGYMDRIVDDLAKDLMNEIPQEERLGVTSVTSPGFGTANTNSAFIRLYLSDAENRTRPQQAIFNQVNNKLRSVTAVRGFAQQPVSIGDRRGGLPVQYVLQAPTIEKLKEAIPPFMEKVGQSKAFIFSDINLKFTKPELEIEIDREKARNIGVSVQEIARTLQLSYSGQRFAYFIKNGKQYQVVGEMRLQDRNEPINLRMLYVRGDNGQLVQLDNLVKVKENSTPPQLYRFNRFVSATVSANLAEGYTIGDGLDEMDRIASEVLDDTYSTDVSGPSKEFRESSNSLIFAFIFALILIYLVLAAQFESFTDPLTIMFTVPLALFGALGTLWMFGFTLNIFSQIGIIMLIGLVTKNGILIVEFANQRKAQGMDVEEAIFGAAVARFRPILMTSLSTILGILPIALALGAGAESRVPMGAAVIGGLTFATVLTLFIIPSIYTYLTSKQGRLARI</sequence>
<dbReference type="InterPro" id="IPR027463">
    <property type="entry name" value="AcrB_DN_DC_subdom"/>
</dbReference>
<keyword evidence="10" id="KW-1185">Reference proteome</keyword>
<dbReference type="FunFam" id="3.30.70.1430:FF:000001">
    <property type="entry name" value="Efflux pump membrane transporter"/>
    <property type="match status" value="1"/>
</dbReference>
<evidence type="ECO:0000256" key="6">
    <source>
        <dbReference type="ARBA" id="ARBA00022989"/>
    </source>
</evidence>
<feature type="transmembrane region" description="Helical" evidence="8">
    <location>
        <begin position="526"/>
        <end position="546"/>
    </location>
</feature>
<organism evidence="9 10">
    <name type="scientific">Algoriphagus sanaruensis</name>
    <dbReference type="NCBI Taxonomy" id="1727163"/>
    <lineage>
        <taxon>Bacteria</taxon>
        <taxon>Pseudomonadati</taxon>
        <taxon>Bacteroidota</taxon>
        <taxon>Cytophagia</taxon>
        <taxon>Cytophagales</taxon>
        <taxon>Cyclobacteriaceae</taxon>
        <taxon>Algoriphagus</taxon>
    </lineage>
</organism>
<evidence type="ECO:0000256" key="1">
    <source>
        <dbReference type="ARBA" id="ARBA00004429"/>
    </source>
</evidence>
<evidence type="ECO:0000256" key="8">
    <source>
        <dbReference type="SAM" id="Phobius"/>
    </source>
</evidence>
<keyword evidence="7 8" id="KW-0472">Membrane</keyword>
<dbReference type="InterPro" id="IPR001036">
    <property type="entry name" value="Acrflvin-R"/>
</dbReference>
<feature type="transmembrane region" description="Helical" evidence="8">
    <location>
        <begin position="855"/>
        <end position="874"/>
    </location>
</feature>
<dbReference type="OrthoDB" id="9758234at2"/>
<dbReference type="STRING" id="1727163.AO498_01820"/>
<dbReference type="PANTHER" id="PTHR32063:SF28">
    <property type="entry name" value="BLR2861 PROTEIN"/>
    <property type="match status" value="1"/>
</dbReference>
<feature type="transmembrane region" description="Helical" evidence="8">
    <location>
        <begin position="12"/>
        <end position="35"/>
    </location>
</feature>
<feature type="transmembrane region" description="Helical" evidence="8">
    <location>
        <begin position="956"/>
        <end position="978"/>
    </location>
</feature>
<reference evidence="10" key="1">
    <citation type="submission" date="2015-09" db="EMBL/GenBank/DDBJ databases">
        <title>Complete sequence of Algoriphagus sp. M8-2.</title>
        <authorList>
            <person name="Shintani M."/>
        </authorList>
    </citation>
    <scope>NUCLEOTIDE SEQUENCE [LARGE SCALE GENOMIC DNA]</scope>
    <source>
        <strain evidence="10">M8-2</strain>
    </source>
</reference>
<keyword evidence="5 8" id="KW-0812">Transmembrane</keyword>
<dbReference type="Proteomes" id="UP000073816">
    <property type="component" value="Chromosome"/>
</dbReference>
<dbReference type="SUPFAM" id="SSF82714">
    <property type="entry name" value="Multidrug efflux transporter AcrB TolC docking domain, DN and DC subdomains"/>
    <property type="match status" value="2"/>
</dbReference>
<dbReference type="SUPFAM" id="SSF82866">
    <property type="entry name" value="Multidrug efflux transporter AcrB transmembrane domain"/>
    <property type="match status" value="2"/>
</dbReference>
<name>A0A142EJ08_9BACT</name>
<dbReference type="Gene3D" id="3.30.70.1430">
    <property type="entry name" value="Multidrug efflux transporter AcrB pore domain"/>
    <property type="match status" value="2"/>
</dbReference>
<proteinExistence type="predicted"/>
<evidence type="ECO:0000256" key="7">
    <source>
        <dbReference type="ARBA" id="ARBA00023136"/>
    </source>
</evidence>
<dbReference type="Gene3D" id="1.20.1640.10">
    <property type="entry name" value="Multidrug efflux transporter AcrB transmembrane domain"/>
    <property type="match status" value="2"/>
</dbReference>
<dbReference type="Pfam" id="PF00873">
    <property type="entry name" value="ACR_tran"/>
    <property type="match status" value="1"/>
</dbReference>
<dbReference type="GO" id="GO:0005886">
    <property type="term" value="C:plasma membrane"/>
    <property type="evidence" value="ECO:0007669"/>
    <property type="project" value="UniProtKB-SubCell"/>
</dbReference>
<accession>A0A142EJ08</accession>
<keyword evidence="3" id="KW-1003">Cell membrane</keyword>
<dbReference type="PATRIC" id="fig|1727163.4.peg.382"/>
<feature type="transmembrane region" description="Helical" evidence="8">
    <location>
        <begin position="907"/>
        <end position="928"/>
    </location>
</feature>
<feature type="transmembrane region" description="Helical" evidence="8">
    <location>
        <begin position="431"/>
        <end position="451"/>
    </location>
</feature>
<dbReference type="KEGG" id="alm:AO498_01820"/>
<reference evidence="9 10" key="2">
    <citation type="journal article" date="2016" name="Genome Announc.">
        <title>Complete Genome Sequence of Algoriphagus sp. Strain M8-2, Isolated from a Brackish Lake.</title>
        <authorList>
            <person name="Muraguchi Y."/>
            <person name="Kushimoto K."/>
            <person name="Ohtsubo Y."/>
            <person name="Suzuki T."/>
            <person name="Dohra H."/>
            <person name="Kimbara K."/>
            <person name="Shintani M."/>
        </authorList>
    </citation>
    <scope>NUCLEOTIDE SEQUENCE [LARGE SCALE GENOMIC DNA]</scope>
    <source>
        <strain evidence="9 10">M8-2</strain>
    </source>
</reference>
<dbReference type="Gene3D" id="3.30.2090.10">
    <property type="entry name" value="Multidrug efflux transporter AcrB TolC docking domain, DN and DC subdomains"/>
    <property type="match status" value="2"/>
</dbReference>
<dbReference type="Gene3D" id="3.30.70.1440">
    <property type="entry name" value="Multidrug efflux transporter AcrB pore domain"/>
    <property type="match status" value="1"/>
</dbReference>
<dbReference type="EMBL" id="CP012836">
    <property type="protein sequence ID" value="AMQ55113.1"/>
    <property type="molecule type" value="Genomic_DNA"/>
</dbReference>
<keyword evidence="4" id="KW-0997">Cell inner membrane</keyword>
<comment type="subcellular location">
    <subcellularLocation>
        <location evidence="1">Cell inner membrane</location>
        <topology evidence="1">Multi-pass membrane protein</topology>
    </subcellularLocation>
</comment>
<gene>
    <name evidence="9" type="ORF">AO498_01820</name>
</gene>
<dbReference type="GO" id="GO:0042910">
    <property type="term" value="F:xenobiotic transmembrane transporter activity"/>
    <property type="evidence" value="ECO:0007669"/>
    <property type="project" value="TreeGrafter"/>
</dbReference>
<dbReference type="SUPFAM" id="SSF82693">
    <property type="entry name" value="Multidrug efflux transporter AcrB pore domain, PN1, PN2, PC1 and PC2 subdomains"/>
    <property type="match status" value="3"/>
</dbReference>
<feature type="transmembrane region" description="Helical" evidence="8">
    <location>
        <begin position="463"/>
        <end position="485"/>
    </location>
</feature>
<feature type="transmembrane region" description="Helical" evidence="8">
    <location>
        <begin position="984"/>
        <end position="1010"/>
    </location>
</feature>
<feature type="transmembrane region" description="Helical" evidence="8">
    <location>
        <begin position="360"/>
        <end position="380"/>
    </location>
</feature>
<keyword evidence="6 8" id="KW-1133">Transmembrane helix</keyword>
<evidence type="ECO:0000256" key="4">
    <source>
        <dbReference type="ARBA" id="ARBA00022519"/>
    </source>
</evidence>
<feature type="transmembrane region" description="Helical" evidence="8">
    <location>
        <begin position="337"/>
        <end position="353"/>
    </location>
</feature>
<dbReference type="RefSeq" id="WP_067542945.1">
    <property type="nucleotide sequence ID" value="NZ_CP012836.1"/>
</dbReference>
<dbReference type="FunFam" id="1.20.1640.10:FF:000001">
    <property type="entry name" value="Efflux pump membrane transporter"/>
    <property type="match status" value="1"/>
</dbReference>
<evidence type="ECO:0000256" key="5">
    <source>
        <dbReference type="ARBA" id="ARBA00022692"/>
    </source>
</evidence>
<dbReference type="AlphaFoldDB" id="A0A142EJ08"/>
<evidence type="ECO:0000313" key="10">
    <source>
        <dbReference type="Proteomes" id="UP000073816"/>
    </source>
</evidence>
<keyword evidence="2" id="KW-0813">Transport</keyword>